<evidence type="ECO:0000313" key="3">
    <source>
        <dbReference type="Proteomes" id="UP000316079"/>
    </source>
</evidence>
<keyword evidence="3" id="KW-1185">Reference proteome</keyword>
<name>A0A553Q6G5_9TELE</name>
<organism evidence="2 3">
    <name type="scientific">Danionella cerebrum</name>
    <dbReference type="NCBI Taxonomy" id="2873325"/>
    <lineage>
        <taxon>Eukaryota</taxon>
        <taxon>Metazoa</taxon>
        <taxon>Chordata</taxon>
        <taxon>Craniata</taxon>
        <taxon>Vertebrata</taxon>
        <taxon>Euteleostomi</taxon>
        <taxon>Actinopterygii</taxon>
        <taxon>Neopterygii</taxon>
        <taxon>Teleostei</taxon>
        <taxon>Ostariophysi</taxon>
        <taxon>Cypriniformes</taxon>
        <taxon>Danionidae</taxon>
        <taxon>Danioninae</taxon>
        <taxon>Danionella</taxon>
    </lineage>
</organism>
<proteinExistence type="predicted"/>
<accession>A0A553Q6G5</accession>
<dbReference type="EMBL" id="SRMA01026275">
    <property type="protein sequence ID" value="TRY85525.1"/>
    <property type="molecule type" value="Genomic_DNA"/>
</dbReference>
<evidence type="ECO:0000313" key="2">
    <source>
        <dbReference type="EMBL" id="TRY85525.1"/>
    </source>
</evidence>
<sequence>MSQTRSFLADLGLGRFFSAFRWPLPGASPPLTVLRERVEAHQRQQHSLEKKLMNQELEKQEQVDYPAELGGGVSLAYIRLLMTHVKTERTEISLHSDDSCQKPST</sequence>
<feature type="coiled-coil region" evidence="1">
    <location>
        <begin position="31"/>
        <end position="63"/>
    </location>
</feature>
<comment type="caution">
    <text evidence="2">The sequence shown here is derived from an EMBL/GenBank/DDBJ whole genome shotgun (WGS) entry which is preliminary data.</text>
</comment>
<dbReference type="AlphaFoldDB" id="A0A553Q6G5"/>
<dbReference type="OrthoDB" id="78101at2759"/>
<evidence type="ECO:0000256" key="1">
    <source>
        <dbReference type="SAM" id="Coils"/>
    </source>
</evidence>
<dbReference type="Proteomes" id="UP000316079">
    <property type="component" value="Unassembled WGS sequence"/>
</dbReference>
<reference evidence="2 3" key="1">
    <citation type="journal article" date="2019" name="Sci. Data">
        <title>Hybrid genome assembly and annotation of Danionella translucida.</title>
        <authorList>
            <person name="Kadobianskyi M."/>
            <person name="Schulze L."/>
            <person name="Schuelke M."/>
            <person name="Judkewitz B."/>
        </authorList>
    </citation>
    <scope>NUCLEOTIDE SEQUENCE [LARGE SCALE GENOMIC DNA]</scope>
    <source>
        <strain evidence="2 3">Bolton</strain>
    </source>
</reference>
<keyword evidence="1" id="KW-0175">Coiled coil</keyword>
<gene>
    <name evidence="2" type="ORF">DNTS_032237</name>
</gene>
<protein>
    <submittedName>
        <fullName evidence="2">Uncharacterized protein</fullName>
    </submittedName>
</protein>